<dbReference type="InterPro" id="IPR015422">
    <property type="entry name" value="PyrdxlP-dep_Trfase_small"/>
</dbReference>
<evidence type="ECO:0000256" key="7">
    <source>
        <dbReference type="ARBA" id="ARBA00023235"/>
    </source>
</evidence>
<dbReference type="EMBL" id="QRMS01000002">
    <property type="protein sequence ID" value="RHJ88506.1"/>
    <property type="molecule type" value="Genomic_DNA"/>
</dbReference>
<dbReference type="SUPFAM" id="SSF53383">
    <property type="entry name" value="PLP-dependent transferases"/>
    <property type="match status" value="1"/>
</dbReference>
<dbReference type="Proteomes" id="UP000284841">
    <property type="component" value="Unassembled WGS sequence"/>
</dbReference>
<evidence type="ECO:0000256" key="9">
    <source>
        <dbReference type="RuleBase" id="RU003560"/>
    </source>
</evidence>
<dbReference type="CDD" id="cd00610">
    <property type="entry name" value="OAT_like"/>
    <property type="match status" value="1"/>
</dbReference>
<evidence type="ECO:0000256" key="2">
    <source>
        <dbReference type="ARBA" id="ARBA00001933"/>
    </source>
</evidence>
<dbReference type="EC" id="5.4.3.8" evidence="5"/>
<dbReference type="Gene3D" id="3.90.1150.10">
    <property type="entry name" value="Aspartate Aminotransferase, domain 1"/>
    <property type="match status" value="1"/>
</dbReference>
<evidence type="ECO:0000256" key="8">
    <source>
        <dbReference type="ARBA" id="ARBA00023244"/>
    </source>
</evidence>
<dbReference type="InterPro" id="IPR015421">
    <property type="entry name" value="PyrdxlP-dep_Trfase_major"/>
</dbReference>
<protein>
    <recommendedName>
        <fullName evidence="5">glutamate-1-semialdehyde 2,1-aminomutase</fullName>
        <ecNumber evidence="5">5.4.3.8</ecNumber>
    </recommendedName>
</protein>
<comment type="similarity">
    <text evidence="4">Belongs to the class-III pyridoxal-phosphate-dependent aminotransferase family. HemL subfamily.</text>
</comment>
<dbReference type="Pfam" id="PF00202">
    <property type="entry name" value="Aminotran_3"/>
    <property type="match status" value="1"/>
</dbReference>
<evidence type="ECO:0000313" key="10">
    <source>
        <dbReference type="EMBL" id="RHJ88506.1"/>
    </source>
</evidence>
<dbReference type="PANTHER" id="PTHR43713">
    <property type="entry name" value="GLUTAMATE-1-SEMIALDEHYDE 2,1-AMINOMUTASE"/>
    <property type="match status" value="1"/>
</dbReference>
<evidence type="ECO:0000256" key="1">
    <source>
        <dbReference type="ARBA" id="ARBA00001579"/>
    </source>
</evidence>
<name>A0A415E4C5_9FIRM</name>
<comment type="cofactor">
    <cofactor evidence="2">
        <name>pyridoxal 5'-phosphate</name>
        <dbReference type="ChEBI" id="CHEBI:597326"/>
    </cofactor>
</comment>
<dbReference type="GO" id="GO:0006779">
    <property type="term" value="P:porphyrin-containing compound biosynthetic process"/>
    <property type="evidence" value="ECO:0007669"/>
    <property type="project" value="UniProtKB-KW"/>
</dbReference>
<dbReference type="FunFam" id="3.40.640.10:FF:000021">
    <property type="entry name" value="Glutamate-1-semialdehyde 2,1-aminomutase"/>
    <property type="match status" value="1"/>
</dbReference>
<keyword evidence="10" id="KW-0808">Transferase</keyword>
<keyword evidence="11" id="KW-1185">Reference proteome</keyword>
<evidence type="ECO:0000256" key="6">
    <source>
        <dbReference type="ARBA" id="ARBA00022898"/>
    </source>
</evidence>
<evidence type="ECO:0000313" key="11">
    <source>
        <dbReference type="Proteomes" id="UP000284841"/>
    </source>
</evidence>
<dbReference type="GO" id="GO:0042286">
    <property type="term" value="F:glutamate-1-semialdehyde 2,1-aminomutase activity"/>
    <property type="evidence" value="ECO:0007669"/>
    <property type="project" value="UniProtKB-EC"/>
</dbReference>
<comment type="catalytic activity">
    <reaction evidence="1">
        <text>(S)-4-amino-5-oxopentanoate = 5-aminolevulinate</text>
        <dbReference type="Rhea" id="RHEA:14265"/>
        <dbReference type="ChEBI" id="CHEBI:57501"/>
        <dbReference type="ChEBI" id="CHEBI:356416"/>
        <dbReference type="EC" id="5.4.3.8"/>
    </reaction>
</comment>
<organism evidence="10 11">
    <name type="scientific">Emergencia timonensis</name>
    <dbReference type="NCBI Taxonomy" id="1776384"/>
    <lineage>
        <taxon>Bacteria</taxon>
        <taxon>Bacillati</taxon>
        <taxon>Bacillota</taxon>
        <taxon>Clostridia</taxon>
        <taxon>Peptostreptococcales</taxon>
        <taxon>Anaerovoracaceae</taxon>
        <taxon>Emergencia</taxon>
    </lineage>
</organism>
<evidence type="ECO:0000256" key="4">
    <source>
        <dbReference type="ARBA" id="ARBA00008981"/>
    </source>
</evidence>
<keyword evidence="7" id="KW-0413">Isomerase</keyword>
<comment type="caution">
    <text evidence="10">The sequence shown here is derived from an EMBL/GenBank/DDBJ whole genome shotgun (WGS) entry which is preliminary data.</text>
</comment>
<gene>
    <name evidence="10" type="ORF">DW099_08990</name>
</gene>
<proteinExistence type="inferred from homology"/>
<sequence>MNQRFTEAMEKVKEQYAAGRPLSLELYREACRFLPGGDTRTATFFLPYPNFIEKGNGPYLYDVDGHKLLDFQNNYTSLIHGHGHRPTVEAVQKQISLGSAFTAPFEAQLRLARLLTERFPGLELVRFANSGTEANMHALRIARAFTGKSKIIKTEGGYHGTTDVFEASVDPNIKKAGSLDQIKVIPESRGVSANALKDVLVVPFNDIERTRTVIEENYKETACLIIEPIMGSAGQITPTKEYLTFLRDVTRQYNIVLIFDEVVTGRLSLGGAQKFYGVTPDLTTLGKIIGGGTPVGAFGGKREIMELYDPRRKKMYHSGTFNGNAVTMAAGLAAMECYDQDAVDHVNGLGRLFAEEVRNIYHRLGLNMKVSGEGSIYNILFTDKEVRNYRDVAASHEELNKLLYMLLLTKGVFNAERGMFCMSTAMEEADVRFGLQQVETALTQMLPVIEEIGPELIL</sequence>
<dbReference type="InterPro" id="IPR005814">
    <property type="entry name" value="Aminotrans_3"/>
</dbReference>
<evidence type="ECO:0000256" key="5">
    <source>
        <dbReference type="ARBA" id="ARBA00012143"/>
    </source>
</evidence>
<comment type="pathway">
    <text evidence="3">Porphyrin-containing compound metabolism; protoporphyrin-IX biosynthesis; 5-aminolevulinate from L-glutamyl-tRNA(Glu): step 2/2.</text>
</comment>
<dbReference type="GO" id="GO:0008483">
    <property type="term" value="F:transaminase activity"/>
    <property type="evidence" value="ECO:0007669"/>
    <property type="project" value="UniProtKB-KW"/>
</dbReference>
<dbReference type="RefSeq" id="WP_118335176.1">
    <property type="nucleotide sequence ID" value="NZ_AP025567.1"/>
</dbReference>
<accession>A0A415E4C5</accession>
<dbReference type="AlphaFoldDB" id="A0A415E4C5"/>
<keyword evidence="8" id="KW-0627">Porphyrin biosynthesis</keyword>
<dbReference type="OrthoDB" id="9801052at2"/>
<dbReference type="STRING" id="1776384.GCA_900086585_04151"/>
<keyword evidence="10" id="KW-0032">Aminotransferase</keyword>
<evidence type="ECO:0000256" key="3">
    <source>
        <dbReference type="ARBA" id="ARBA00004819"/>
    </source>
</evidence>
<keyword evidence="6 9" id="KW-0663">Pyridoxal phosphate</keyword>
<dbReference type="Gene3D" id="3.40.640.10">
    <property type="entry name" value="Type I PLP-dependent aspartate aminotransferase-like (Major domain)"/>
    <property type="match status" value="1"/>
</dbReference>
<dbReference type="PANTHER" id="PTHR43713:SF3">
    <property type="entry name" value="GLUTAMATE-1-SEMIALDEHYDE 2,1-AMINOMUTASE 1, CHLOROPLASTIC-RELATED"/>
    <property type="match status" value="1"/>
</dbReference>
<reference evidence="10 11" key="1">
    <citation type="submission" date="2018-08" db="EMBL/GenBank/DDBJ databases">
        <title>A genome reference for cultivated species of the human gut microbiota.</title>
        <authorList>
            <person name="Zou Y."/>
            <person name="Xue W."/>
            <person name="Luo G."/>
        </authorList>
    </citation>
    <scope>NUCLEOTIDE SEQUENCE [LARGE SCALE GENOMIC DNA]</scope>
    <source>
        <strain evidence="10 11">AM07-24</strain>
    </source>
</reference>
<dbReference type="InterPro" id="IPR015424">
    <property type="entry name" value="PyrdxlP-dep_Trfase"/>
</dbReference>
<dbReference type="GO" id="GO:0030170">
    <property type="term" value="F:pyridoxal phosphate binding"/>
    <property type="evidence" value="ECO:0007669"/>
    <property type="project" value="InterPro"/>
</dbReference>